<feature type="region of interest" description="Disordered" evidence="1">
    <location>
        <begin position="85"/>
        <end position="111"/>
    </location>
</feature>
<feature type="compositionally biased region" description="Low complexity" evidence="1">
    <location>
        <begin position="24"/>
        <end position="37"/>
    </location>
</feature>
<keyword evidence="2" id="KW-0812">Transmembrane</keyword>
<evidence type="ECO:0000313" key="6">
    <source>
        <dbReference type="Proteomes" id="UP001162541"/>
    </source>
</evidence>
<feature type="compositionally biased region" description="Basic and acidic residues" evidence="1">
    <location>
        <begin position="85"/>
        <end position="97"/>
    </location>
</feature>
<sequence length="111" mass="11755">MQELKETSAGSEAANVPRPPPVASPATTTGASSVSSSKPPPSRIQHFLNSGSKKHVFVGLLIVSAVTCAPWFLLTSGAKHQNHADYMDQAEKAEKARQSRLSTSSDHSEAK</sequence>
<evidence type="ECO:0000256" key="1">
    <source>
        <dbReference type="SAM" id="MobiDB-lite"/>
    </source>
</evidence>
<reference evidence="3" key="2">
    <citation type="journal article" date="2019" name="Curr. Biol.">
        <title>Chromatin organization in early land plants reveals an ancestral association between H3K27me3, transposons, and constitutive heterochromatin.</title>
        <authorList>
            <person name="Montgomery S.A."/>
            <person name="Tanizawa Y."/>
            <person name="Galik B."/>
            <person name="Wang N."/>
            <person name="Ito T."/>
            <person name="Mochizuki T."/>
            <person name="Akimcheva S."/>
            <person name="Bowman J."/>
            <person name="Cognat V."/>
            <person name="Drouard L."/>
            <person name="Ekker H."/>
            <person name="Houng S."/>
            <person name="Kohchi T."/>
            <person name="Lin S."/>
            <person name="Liu L.D."/>
            <person name="Nakamura Y."/>
            <person name="Valeeva L.R."/>
            <person name="Shakirov E.V."/>
            <person name="Shippen D.E."/>
            <person name="Wei W."/>
            <person name="Yagura M."/>
            <person name="Yamaoka S."/>
            <person name="Yamato K.T."/>
            <person name="Liu C."/>
            <person name="Berger F."/>
        </authorList>
    </citation>
    <scope>NUCLEOTIDE SEQUENCE [LARGE SCALE GENOMIC DNA]</scope>
    <source>
        <strain evidence="3">Tak-1</strain>
    </source>
</reference>
<dbReference type="EMBL" id="AP019869">
    <property type="protein sequence ID" value="BBN09494.1"/>
    <property type="molecule type" value="Genomic_DNA"/>
</dbReference>
<feature type="region of interest" description="Disordered" evidence="1">
    <location>
        <begin position="1"/>
        <end position="47"/>
    </location>
</feature>
<accession>A0A176VPX6</accession>
<evidence type="ECO:0008006" key="7">
    <source>
        <dbReference type="Google" id="ProtNLM"/>
    </source>
</evidence>
<proteinExistence type="predicted"/>
<evidence type="ECO:0000313" key="4">
    <source>
        <dbReference type="EMBL" id="OAE22939.1"/>
    </source>
</evidence>
<dbReference type="PANTHER" id="PTHR35990">
    <property type="entry name" value="GAG1AT PROTEIN"/>
    <property type="match status" value="1"/>
</dbReference>
<reference evidence="4 5" key="1">
    <citation type="submission" date="2016-03" db="EMBL/GenBank/DDBJ databases">
        <title>Mechanisms controlling the formation of the plant cell surface in tip-growing cells are functionally conserved among land plants.</title>
        <authorList>
            <person name="Honkanen S."/>
            <person name="Jones V.A."/>
            <person name="Morieri G."/>
            <person name="Champion C."/>
            <person name="Hetherington A.J."/>
            <person name="Kelly S."/>
            <person name="Saint-Marcoux D."/>
            <person name="Proust H."/>
            <person name="Prescott H."/>
            <person name="Dolan L."/>
        </authorList>
    </citation>
    <scope>NUCLEOTIDE SEQUENCE [LARGE SCALE GENOMIC DNA]</scope>
    <source>
        <strain evidence="5">cv. Tak-1 and cv. Tak-2</strain>
        <tissue evidence="4">Whole gametophyte</tissue>
    </source>
</reference>
<reference evidence="6" key="3">
    <citation type="journal article" date="2020" name="Curr. Biol.">
        <title>Chromatin organization in early land plants reveals an ancestral association between H3K27me3, transposons, and constitutive heterochromatin.</title>
        <authorList>
            <person name="Montgomery S.A."/>
            <person name="Tanizawa Y."/>
            <person name="Galik B."/>
            <person name="Wang N."/>
            <person name="Ito T."/>
            <person name="Mochizuki T."/>
            <person name="Akimcheva S."/>
            <person name="Bowman J.L."/>
            <person name="Cognat V."/>
            <person name="Marechal-Drouard L."/>
            <person name="Ekker H."/>
            <person name="Hong S.F."/>
            <person name="Kohchi T."/>
            <person name="Lin S.S."/>
            <person name="Liu L.D."/>
            <person name="Nakamura Y."/>
            <person name="Valeeva L.R."/>
            <person name="Shakirov E.V."/>
            <person name="Shippen D.E."/>
            <person name="Wei W.L."/>
            <person name="Yagura M."/>
            <person name="Yamaoka S."/>
            <person name="Yamato K.T."/>
            <person name="Liu C."/>
            <person name="Berger F."/>
        </authorList>
    </citation>
    <scope>NUCLEOTIDE SEQUENCE [LARGE SCALE GENOMIC DNA]</scope>
    <source>
        <strain evidence="6">Tak-1</strain>
    </source>
</reference>
<keyword evidence="2" id="KW-0472">Membrane</keyword>
<feature type="transmembrane region" description="Helical" evidence="2">
    <location>
        <begin position="56"/>
        <end position="74"/>
    </location>
</feature>
<evidence type="ECO:0000313" key="3">
    <source>
        <dbReference type="EMBL" id="BBN09494.1"/>
    </source>
</evidence>
<evidence type="ECO:0000256" key="2">
    <source>
        <dbReference type="SAM" id="Phobius"/>
    </source>
</evidence>
<organism evidence="4 5">
    <name type="scientific">Marchantia polymorpha subsp. ruderalis</name>
    <dbReference type="NCBI Taxonomy" id="1480154"/>
    <lineage>
        <taxon>Eukaryota</taxon>
        <taxon>Viridiplantae</taxon>
        <taxon>Streptophyta</taxon>
        <taxon>Embryophyta</taxon>
        <taxon>Marchantiophyta</taxon>
        <taxon>Marchantiopsida</taxon>
        <taxon>Marchantiidae</taxon>
        <taxon>Marchantiales</taxon>
        <taxon>Marchantiaceae</taxon>
        <taxon>Marchantia</taxon>
    </lineage>
</organism>
<gene>
    <name evidence="4" type="ORF">AXG93_2997s1030</name>
    <name evidence="3" type="ORF">Mp_4g20170</name>
</gene>
<dbReference type="AlphaFoldDB" id="A0A176VPX6"/>
<protein>
    <recommendedName>
        <fullName evidence="7">Transmembrane protein</fullName>
    </recommendedName>
</protein>
<keyword evidence="5" id="KW-1185">Reference proteome</keyword>
<name>A0A176VPX6_MARPO</name>
<dbReference type="PANTHER" id="PTHR35990:SF1">
    <property type="entry name" value="GAG1AT PROTEIN"/>
    <property type="match status" value="1"/>
</dbReference>
<evidence type="ECO:0000313" key="5">
    <source>
        <dbReference type="Proteomes" id="UP000077202"/>
    </source>
</evidence>
<dbReference type="EMBL" id="LVLJ01002992">
    <property type="protein sequence ID" value="OAE22939.1"/>
    <property type="molecule type" value="Genomic_DNA"/>
</dbReference>
<keyword evidence="2" id="KW-1133">Transmembrane helix</keyword>
<dbReference type="Proteomes" id="UP000077202">
    <property type="component" value="Unassembled WGS sequence"/>
</dbReference>
<dbReference type="Proteomes" id="UP001162541">
    <property type="component" value="Chromosome 4"/>
</dbReference>